<organism evidence="1 2">
    <name type="scientific">[Mycobacterium] nativiensis</name>
    <dbReference type="NCBI Taxonomy" id="2855503"/>
    <lineage>
        <taxon>Bacteria</taxon>
        <taxon>Bacillati</taxon>
        <taxon>Actinomycetota</taxon>
        <taxon>Actinomycetes</taxon>
        <taxon>Mycobacteriales</taxon>
        <taxon>Mycobacteriaceae</taxon>
        <taxon>Mycolicibacter</taxon>
    </lineage>
</organism>
<proteinExistence type="predicted"/>
<sequence>MYDLTIATDTSTHTTACTDIDDAHRALRSHIIAQDLYLRALPFAPTPATAFELISLDGNRPRIVGTATLAPTPEKPAIAPYYSAQAAMSWTADHNTTWRFAHDTDPGVRYPLSVLTSAHAEAQRAVAAGTIYCEAASLSDAGTADVARPSQDTFDRLRDSAIDAGQENSITNAAELAAAVQTQLGQDISETQTAALIWYYALILWGVTAS</sequence>
<dbReference type="RefSeq" id="WP_329780106.1">
    <property type="nucleotide sequence ID" value="NZ_JAYJJU010000018.1"/>
</dbReference>
<evidence type="ECO:0000313" key="1">
    <source>
        <dbReference type="EMBL" id="MEB3033304.1"/>
    </source>
</evidence>
<comment type="caution">
    <text evidence="1">The sequence shown here is derived from an EMBL/GenBank/DDBJ whole genome shotgun (WGS) entry which is preliminary data.</text>
</comment>
<dbReference type="EMBL" id="JAYJJU010000018">
    <property type="protein sequence ID" value="MEB3033304.1"/>
    <property type="molecule type" value="Genomic_DNA"/>
</dbReference>
<evidence type="ECO:0000313" key="2">
    <source>
        <dbReference type="Proteomes" id="UP001298593"/>
    </source>
</evidence>
<keyword evidence="2" id="KW-1185">Reference proteome</keyword>
<name>A0ABU5XZ83_9MYCO</name>
<accession>A0ABU5XZ83</accession>
<protein>
    <submittedName>
        <fullName evidence="1">Uncharacterized protein</fullName>
    </submittedName>
</protein>
<dbReference type="Proteomes" id="UP001298593">
    <property type="component" value="Unassembled WGS sequence"/>
</dbReference>
<gene>
    <name evidence="1" type="ORF">KV113_17270</name>
</gene>
<reference evidence="1 2" key="1">
    <citation type="submission" date="2023-12" db="EMBL/GenBank/DDBJ databases">
        <title>Description of new species of Mycobacterium terrae complex isolated from sewage at the Sao Paulo Zoological Park Foundation in Brazil.</title>
        <authorList>
            <person name="Romagnoli C.L."/>
            <person name="Conceicao E.C."/>
            <person name="Machado E."/>
            <person name="Barreto L.B.P.F."/>
            <person name="Sharma A."/>
            <person name="Silva N.M."/>
            <person name="Marques L.E."/>
            <person name="Juliana M.A."/>
            <person name="Lourenco M.C.S."/>
            <person name="Digiampietri L.A."/>
            <person name="Suffys P.N."/>
            <person name="Viana-Niero C."/>
        </authorList>
    </citation>
    <scope>NUCLEOTIDE SEQUENCE [LARGE SCALE GENOMIC DNA]</scope>
    <source>
        <strain evidence="1 2">MYC340</strain>
    </source>
</reference>